<keyword evidence="3" id="KW-0472">Membrane</keyword>
<evidence type="ECO:0000256" key="1">
    <source>
        <dbReference type="SAM" id="Coils"/>
    </source>
</evidence>
<sequence length="356" mass="38537">MQSVLEYRDLTGGPKGERERITIAFAQNPGAAIPASMPSAITSTLLLSSKPIFLFKNPFYLAPSTCPKGPISPQLKPLTLKCSGNSEEQETSNGLKDALSGILGKQVEELLNREENKGLLDGLEKASERVEIAKRQLAEIEKQELEARLLRNYIDQLESRASEIAETEQEISQARAMIEEAERSLGPNEANYGDGNAFSSQEDGEEGIDTDKERVESLKAALISAIVGTLAGFPISLTQVSSTTQLLLPLSLNFISCALFGVTFRYAVRRDLDNFQLKTGTSAAFGFVKGLGTLGGGAPLELDPGSFLSHAVDGAVYVSQNLLVFLFAAVGLDFCIKMRILSPFPMKRSAPRTDTR</sequence>
<evidence type="ECO:0000313" key="5">
    <source>
        <dbReference type="Proteomes" id="UP001358586"/>
    </source>
</evidence>
<comment type="caution">
    <text evidence="4">The sequence shown here is derived from an EMBL/GenBank/DDBJ whole genome shotgun (WGS) entry which is preliminary data.</text>
</comment>
<evidence type="ECO:0008006" key="6">
    <source>
        <dbReference type="Google" id="ProtNLM"/>
    </source>
</evidence>
<protein>
    <recommendedName>
        <fullName evidence="6">Homer</fullName>
    </recommendedName>
</protein>
<feature type="coiled-coil region" evidence="1">
    <location>
        <begin position="116"/>
        <end position="184"/>
    </location>
</feature>
<keyword evidence="5" id="KW-1185">Reference proteome</keyword>
<dbReference type="PANTHER" id="PTHR36383">
    <property type="entry name" value="OS09G0529350 PROTEIN"/>
    <property type="match status" value="1"/>
</dbReference>
<evidence type="ECO:0000256" key="2">
    <source>
        <dbReference type="SAM" id="MobiDB-lite"/>
    </source>
</evidence>
<gene>
    <name evidence="4" type="ORF">PVK06_045750</name>
</gene>
<evidence type="ECO:0000256" key="3">
    <source>
        <dbReference type="SAM" id="Phobius"/>
    </source>
</evidence>
<keyword evidence="3" id="KW-1133">Transmembrane helix</keyword>
<proteinExistence type="predicted"/>
<reference evidence="4 5" key="1">
    <citation type="submission" date="2023-03" db="EMBL/GenBank/DDBJ databases">
        <title>WGS of Gossypium arboreum.</title>
        <authorList>
            <person name="Yu D."/>
        </authorList>
    </citation>
    <scope>NUCLEOTIDE SEQUENCE [LARGE SCALE GENOMIC DNA]</scope>
    <source>
        <tissue evidence="4">Leaf</tissue>
    </source>
</reference>
<evidence type="ECO:0000313" key="4">
    <source>
        <dbReference type="EMBL" id="KAK5777783.1"/>
    </source>
</evidence>
<keyword evidence="1" id="KW-0175">Coiled coil</keyword>
<dbReference type="Proteomes" id="UP001358586">
    <property type="component" value="Chromosome 12"/>
</dbReference>
<feature type="transmembrane region" description="Helical" evidence="3">
    <location>
        <begin position="318"/>
        <end position="336"/>
    </location>
</feature>
<dbReference type="EMBL" id="JARKNE010000012">
    <property type="protein sequence ID" value="KAK5777783.1"/>
    <property type="molecule type" value="Genomic_DNA"/>
</dbReference>
<accession>A0ABR0MVI1</accession>
<name>A0ABR0MVI1_GOSAR</name>
<keyword evidence="3" id="KW-0812">Transmembrane</keyword>
<feature type="region of interest" description="Disordered" evidence="2">
    <location>
        <begin position="186"/>
        <end position="208"/>
    </location>
</feature>
<organism evidence="4 5">
    <name type="scientific">Gossypium arboreum</name>
    <name type="common">Tree cotton</name>
    <name type="synonym">Gossypium nanking</name>
    <dbReference type="NCBI Taxonomy" id="29729"/>
    <lineage>
        <taxon>Eukaryota</taxon>
        <taxon>Viridiplantae</taxon>
        <taxon>Streptophyta</taxon>
        <taxon>Embryophyta</taxon>
        <taxon>Tracheophyta</taxon>
        <taxon>Spermatophyta</taxon>
        <taxon>Magnoliopsida</taxon>
        <taxon>eudicotyledons</taxon>
        <taxon>Gunneridae</taxon>
        <taxon>Pentapetalae</taxon>
        <taxon>rosids</taxon>
        <taxon>malvids</taxon>
        <taxon>Malvales</taxon>
        <taxon>Malvaceae</taxon>
        <taxon>Malvoideae</taxon>
        <taxon>Gossypium</taxon>
    </lineage>
</organism>
<feature type="transmembrane region" description="Helical" evidence="3">
    <location>
        <begin position="220"/>
        <end position="240"/>
    </location>
</feature>
<dbReference type="PANTHER" id="PTHR36383:SF1">
    <property type="entry name" value="PROTEIN, PUTATIVE-RELATED"/>
    <property type="match status" value="1"/>
</dbReference>
<feature type="transmembrane region" description="Helical" evidence="3">
    <location>
        <begin position="246"/>
        <end position="268"/>
    </location>
</feature>
<feature type="transmembrane region" description="Helical" evidence="3">
    <location>
        <begin position="280"/>
        <end position="298"/>
    </location>
</feature>